<dbReference type="PANTHER" id="PTHR11485">
    <property type="entry name" value="TRANSFERRIN"/>
    <property type="match status" value="1"/>
</dbReference>
<feature type="non-terminal residue" evidence="3">
    <location>
        <position position="1"/>
    </location>
</feature>
<proteinExistence type="predicted"/>
<dbReference type="InterPro" id="IPR001156">
    <property type="entry name" value="Transferrin-like_dom"/>
</dbReference>
<dbReference type="GO" id="GO:0005615">
    <property type="term" value="C:extracellular space"/>
    <property type="evidence" value="ECO:0007669"/>
    <property type="project" value="TreeGrafter"/>
</dbReference>
<dbReference type="GO" id="GO:0055037">
    <property type="term" value="C:recycling endosome"/>
    <property type="evidence" value="ECO:0007669"/>
    <property type="project" value="TreeGrafter"/>
</dbReference>
<evidence type="ECO:0000313" key="3">
    <source>
        <dbReference type="EMBL" id="OON17287.1"/>
    </source>
</evidence>
<organism evidence="3 4">
    <name type="scientific">Opisthorchis viverrini</name>
    <name type="common">Southeast Asian liver fluke</name>
    <dbReference type="NCBI Taxonomy" id="6198"/>
    <lineage>
        <taxon>Eukaryota</taxon>
        <taxon>Metazoa</taxon>
        <taxon>Spiralia</taxon>
        <taxon>Lophotrochozoa</taxon>
        <taxon>Platyhelminthes</taxon>
        <taxon>Trematoda</taxon>
        <taxon>Digenea</taxon>
        <taxon>Opisthorchiida</taxon>
        <taxon>Opisthorchiata</taxon>
        <taxon>Opisthorchiidae</taxon>
        <taxon>Opisthorchis</taxon>
    </lineage>
</organism>
<evidence type="ECO:0000256" key="1">
    <source>
        <dbReference type="SAM" id="MobiDB-lite"/>
    </source>
</evidence>
<evidence type="ECO:0000313" key="4">
    <source>
        <dbReference type="Proteomes" id="UP000243686"/>
    </source>
</evidence>
<feature type="compositionally biased region" description="Polar residues" evidence="1">
    <location>
        <begin position="90"/>
        <end position="102"/>
    </location>
</feature>
<reference evidence="3 4" key="1">
    <citation type="submission" date="2015-03" db="EMBL/GenBank/DDBJ databases">
        <title>Draft genome of the nematode, Opisthorchis viverrini.</title>
        <authorList>
            <person name="Mitreva M."/>
        </authorList>
    </citation>
    <scope>NUCLEOTIDE SEQUENCE [LARGE SCALE GENOMIC DNA]</scope>
    <source>
        <strain evidence="3">Khon Kaen</strain>
    </source>
</reference>
<dbReference type="Proteomes" id="UP000243686">
    <property type="component" value="Unassembled WGS sequence"/>
</dbReference>
<dbReference type="EMBL" id="KV895588">
    <property type="protein sequence ID" value="OON17287.1"/>
    <property type="molecule type" value="Genomic_DNA"/>
</dbReference>
<protein>
    <recommendedName>
        <fullName evidence="2">Transferrin-like domain-containing protein</fullName>
    </recommendedName>
</protein>
<feature type="domain" description="Transferrin-like" evidence="2">
    <location>
        <begin position="1"/>
        <end position="109"/>
    </location>
</feature>
<dbReference type="Pfam" id="PF00405">
    <property type="entry name" value="Transferrin"/>
    <property type="match status" value="1"/>
</dbReference>
<dbReference type="GO" id="GO:0005886">
    <property type="term" value="C:plasma membrane"/>
    <property type="evidence" value="ECO:0007669"/>
    <property type="project" value="TreeGrafter"/>
</dbReference>
<evidence type="ECO:0000259" key="2">
    <source>
        <dbReference type="PROSITE" id="PS51408"/>
    </source>
</evidence>
<accession>A0A1S8WS61</accession>
<dbReference type="Gene3D" id="3.40.190.10">
    <property type="entry name" value="Periplasmic binding protein-like II"/>
    <property type="match status" value="1"/>
</dbReference>
<dbReference type="PROSITE" id="PS51408">
    <property type="entry name" value="TRANSFERRIN_LIKE_4"/>
    <property type="match status" value="1"/>
</dbReference>
<dbReference type="AlphaFoldDB" id="A0A1S8WS61"/>
<feature type="compositionally biased region" description="Basic and acidic residues" evidence="1">
    <location>
        <begin position="79"/>
        <end position="89"/>
    </location>
</feature>
<dbReference type="PANTHER" id="PTHR11485:SF29">
    <property type="entry name" value="TRANSFERRIN 2"/>
    <property type="match status" value="1"/>
</dbReference>
<sequence length="109" mass="12233">ELISRACVPGILNAPFDRTGKNNLNLCERCTGGNKDLCRRDHQELYYGDAGAFRCMTEGGDIAFTRHTTVHMNTAGRHRFGEQRGETKKSTQCNKRLLSSPTVYKERPG</sequence>
<dbReference type="GO" id="GO:0005769">
    <property type="term" value="C:early endosome"/>
    <property type="evidence" value="ECO:0007669"/>
    <property type="project" value="TreeGrafter"/>
</dbReference>
<gene>
    <name evidence="3" type="ORF">X801_06876</name>
</gene>
<keyword evidence="4" id="KW-1185">Reference proteome</keyword>
<feature type="region of interest" description="Disordered" evidence="1">
    <location>
        <begin position="76"/>
        <end position="109"/>
    </location>
</feature>
<dbReference type="SUPFAM" id="SSF53850">
    <property type="entry name" value="Periplasmic binding protein-like II"/>
    <property type="match status" value="1"/>
</dbReference>
<dbReference type="GO" id="GO:0006826">
    <property type="term" value="P:iron ion transport"/>
    <property type="evidence" value="ECO:0007669"/>
    <property type="project" value="TreeGrafter"/>
</dbReference>
<name>A0A1S8WS61_OPIVI</name>
<feature type="non-terminal residue" evidence="3">
    <location>
        <position position="109"/>
    </location>
</feature>